<sequence>MGTQGTGRKRSSKKEKSTAEDDALNLIARDRGDECKSQNAAIAPISGRLPLRFWQEVVSVLTPNVPCHSSLTCSPLSALLSTRLWF</sequence>
<feature type="region of interest" description="Disordered" evidence="1">
    <location>
        <begin position="1"/>
        <end position="23"/>
    </location>
</feature>
<dbReference type="AlphaFoldDB" id="A0A4Z2G8T7"/>
<organism evidence="2 3">
    <name type="scientific">Liparis tanakae</name>
    <name type="common">Tanaka's snailfish</name>
    <dbReference type="NCBI Taxonomy" id="230148"/>
    <lineage>
        <taxon>Eukaryota</taxon>
        <taxon>Metazoa</taxon>
        <taxon>Chordata</taxon>
        <taxon>Craniata</taxon>
        <taxon>Vertebrata</taxon>
        <taxon>Euteleostomi</taxon>
        <taxon>Actinopterygii</taxon>
        <taxon>Neopterygii</taxon>
        <taxon>Teleostei</taxon>
        <taxon>Neoteleostei</taxon>
        <taxon>Acanthomorphata</taxon>
        <taxon>Eupercaria</taxon>
        <taxon>Perciformes</taxon>
        <taxon>Cottioidei</taxon>
        <taxon>Cottales</taxon>
        <taxon>Liparidae</taxon>
        <taxon>Liparis</taxon>
    </lineage>
</organism>
<dbReference type="OrthoDB" id="9908993at2759"/>
<dbReference type="Proteomes" id="UP000314294">
    <property type="component" value="Unassembled WGS sequence"/>
</dbReference>
<dbReference type="EMBL" id="SRLO01000635">
    <property type="protein sequence ID" value="TNN49947.1"/>
    <property type="molecule type" value="Genomic_DNA"/>
</dbReference>
<proteinExistence type="predicted"/>
<name>A0A4Z2G8T7_9TELE</name>
<protein>
    <submittedName>
        <fullName evidence="2">Uncharacterized protein</fullName>
    </submittedName>
</protein>
<evidence type="ECO:0000313" key="2">
    <source>
        <dbReference type="EMBL" id="TNN49947.1"/>
    </source>
</evidence>
<gene>
    <name evidence="2" type="ORF">EYF80_039825</name>
</gene>
<accession>A0A4Z2G8T7</accession>
<evidence type="ECO:0000313" key="3">
    <source>
        <dbReference type="Proteomes" id="UP000314294"/>
    </source>
</evidence>
<reference evidence="2 3" key="1">
    <citation type="submission" date="2019-03" db="EMBL/GenBank/DDBJ databases">
        <title>First draft genome of Liparis tanakae, snailfish: a comprehensive survey of snailfish specific genes.</title>
        <authorList>
            <person name="Kim W."/>
            <person name="Song I."/>
            <person name="Jeong J.-H."/>
            <person name="Kim D."/>
            <person name="Kim S."/>
            <person name="Ryu S."/>
            <person name="Song J.Y."/>
            <person name="Lee S.K."/>
        </authorList>
    </citation>
    <scope>NUCLEOTIDE SEQUENCE [LARGE SCALE GENOMIC DNA]</scope>
    <source>
        <tissue evidence="2">Muscle</tissue>
    </source>
</reference>
<keyword evidence="3" id="KW-1185">Reference proteome</keyword>
<comment type="caution">
    <text evidence="2">The sequence shown here is derived from an EMBL/GenBank/DDBJ whole genome shotgun (WGS) entry which is preliminary data.</text>
</comment>
<evidence type="ECO:0000256" key="1">
    <source>
        <dbReference type="SAM" id="MobiDB-lite"/>
    </source>
</evidence>